<dbReference type="SUPFAM" id="SSF53187">
    <property type="entry name" value="Zn-dependent exopeptidases"/>
    <property type="match status" value="1"/>
</dbReference>
<evidence type="ECO:0000256" key="1">
    <source>
        <dbReference type="ARBA" id="ARBA00022670"/>
    </source>
</evidence>
<keyword evidence="6" id="KW-1185">Reference proteome</keyword>
<dbReference type="Gene3D" id="3.40.630.10">
    <property type="entry name" value="Zn peptidases"/>
    <property type="match status" value="1"/>
</dbReference>
<evidence type="ECO:0000256" key="2">
    <source>
        <dbReference type="ARBA" id="ARBA00022723"/>
    </source>
</evidence>
<keyword evidence="1" id="KW-0645">Protease</keyword>
<dbReference type="PANTHER" id="PTHR43270:SF12">
    <property type="entry name" value="SUCCINYL-DIAMINOPIMELATE DESUCCINYLASE"/>
    <property type="match status" value="1"/>
</dbReference>
<dbReference type="Pfam" id="PF07687">
    <property type="entry name" value="M20_dimer"/>
    <property type="match status" value="1"/>
</dbReference>
<gene>
    <name evidence="5" type="ORF">E0493_15535</name>
</gene>
<keyword evidence="2" id="KW-0479">Metal-binding</keyword>
<organism evidence="5 6">
    <name type="scientific">Teichococcus coralli</name>
    <dbReference type="NCBI Taxonomy" id="2545983"/>
    <lineage>
        <taxon>Bacteria</taxon>
        <taxon>Pseudomonadati</taxon>
        <taxon>Pseudomonadota</taxon>
        <taxon>Alphaproteobacteria</taxon>
        <taxon>Acetobacterales</taxon>
        <taxon>Roseomonadaceae</taxon>
        <taxon>Roseomonas</taxon>
    </lineage>
</organism>
<accession>A0A845BFD5</accession>
<dbReference type="EMBL" id="SNVJ01000014">
    <property type="protein sequence ID" value="MXP64764.1"/>
    <property type="molecule type" value="Genomic_DNA"/>
</dbReference>
<dbReference type="InterPro" id="IPR011650">
    <property type="entry name" value="Peptidase_M20_dimer"/>
</dbReference>
<dbReference type="GO" id="GO:0006508">
    <property type="term" value="P:proteolysis"/>
    <property type="evidence" value="ECO:0007669"/>
    <property type="project" value="UniProtKB-KW"/>
</dbReference>
<comment type="caution">
    <text evidence="5">The sequence shown here is derived from an EMBL/GenBank/DDBJ whole genome shotgun (WGS) entry which is preliminary data.</text>
</comment>
<dbReference type="RefSeq" id="WP_160938170.1">
    <property type="nucleotide sequence ID" value="NZ_SNVJ01000014.1"/>
</dbReference>
<dbReference type="NCBIfam" id="NF005478">
    <property type="entry name" value="PRK07079.1"/>
    <property type="match status" value="1"/>
</dbReference>
<reference evidence="5 6" key="1">
    <citation type="submission" date="2019-03" db="EMBL/GenBank/DDBJ databases">
        <title>Roseomonas sp. a novel Roseomonas species isolated from Sea whip Gorgonian.</title>
        <authorList>
            <person name="Li F."/>
            <person name="Pan X."/>
            <person name="Huang S."/>
            <person name="Li Z."/>
            <person name="Meng B."/>
        </authorList>
    </citation>
    <scope>NUCLEOTIDE SEQUENCE [LARGE SCALE GENOMIC DNA]</scope>
    <source>
        <strain evidence="5 6">M0104</strain>
    </source>
</reference>
<name>A0A845BFD5_9PROT</name>
<dbReference type="GO" id="GO:0008233">
    <property type="term" value="F:peptidase activity"/>
    <property type="evidence" value="ECO:0007669"/>
    <property type="project" value="UniProtKB-KW"/>
</dbReference>
<dbReference type="PANTHER" id="PTHR43270">
    <property type="entry name" value="BETA-ALA-HIS DIPEPTIDASE"/>
    <property type="match status" value="1"/>
</dbReference>
<evidence type="ECO:0000313" key="6">
    <source>
        <dbReference type="Proteomes" id="UP000460715"/>
    </source>
</evidence>
<dbReference type="InterPro" id="IPR002933">
    <property type="entry name" value="Peptidase_M20"/>
</dbReference>
<keyword evidence="3" id="KW-0378">Hydrolase</keyword>
<sequence>MTREAAVAAARALLEDGPYLEVMARRVAIPTASQDPASAPHLLAYLAEEILPDLERQGFTGRIFENPTGKGGPFLIARRIEDPSLPTLLTYGHGDTVLGLDAGWEEVLAPWVLTRRGERIYGRGIVDNKGQHTGNLMAMEAVRQQRGGRLGYNVTLLLEMSEEVGSPGIEEICQQQRDLLKADVLIASDGPRLVPDVPTLTLGTRGALGFDLRVKYREGGHHSGNWGGLLANPGIRLAHAIASLVGPTGEVLLRDLVPERIPDNVRRALADCRVDGGSDGPEINAWWGEPGLSAAEKVFGWNTFEVLAYSTGNPSAPVNAVPPEAFARCQIRYTVDRDVETFLPAIRRHLDAQGFTDVAVQPVKAGAEWKATRMDPDGPWPRLVAESVRRTTGKAPMIVPNAGGSLPNDSFAVTLGLPTIYIPHSYSGCSQHAPNEHALYPLVREGLEIAAGVFWDLGEMPWPGR</sequence>
<evidence type="ECO:0000259" key="4">
    <source>
        <dbReference type="Pfam" id="PF07687"/>
    </source>
</evidence>
<protein>
    <submittedName>
        <fullName evidence="5">M20 peptidase family dipeptidase</fullName>
    </submittedName>
</protein>
<dbReference type="Proteomes" id="UP000460715">
    <property type="component" value="Unassembled WGS sequence"/>
</dbReference>
<evidence type="ECO:0000256" key="3">
    <source>
        <dbReference type="ARBA" id="ARBA00022801"/>
    </source>
</evidence>
<evidence type="ECO:0000313" key="5">
    <source>
        <dbReference type="EMBL" id="MXP64764.1"/>
    </source>
</evidence>
<dbReference type="OrthoDB" id="9761532at2"/>
<dbReference type="Gene3D" id="3.30.70.360">
    <property type="match status" value="1"/>
</dbReference>
<proteinExistence type="predicted"/>
<dbReference type="AlphaFoldDB" id="A0A845BFD5"/>
<feature type="domain" description="Peptidase M20 dimerisation" evidence="4">
    <location>
        <begin position="203"/>
        <end position="353"/>
    </location>
</feature>
<dbReference type="InterPro" id="IPR051458">
    <property type="entry name" value="Cyt/Met_Dipeptidase"/>
</dbReference>
<dbReference type="Pfam" id="PF01546">
    <property type="entry name" value="Peptidase_M20"/>
    <property type="match status" value="1"/>
</dbReference>
<dbReference type="GO" id="GO:0046872">
    <property type="term" value="F:metal ion binding"/>
    <property type="evidence" value="ECO:0007669"/>
    <property type="project" value="UniProtKB-KW"/>
</dbReference>